<dbReference type="EMBL" id="JAHWGI010001430">
    <property type="protein sequence ID" value="KAK3931847.1"/>
    <property type="molecule type" value="Genomic_DNA"/>
</dbReference>
<evidence type="ECO:0000313" key="3">
    <source>
        <dbReference type="Proteomes" id="UP001219518"/>
    </source>
</evidence>
<organism evidence="2 3">
    <name type="scientific">Frankliniella fusca</name>
    <dbReference type="NCBI Taxonomy" id="407009"/>
    <lineage>
        <taxon>Eukaryota</taxon>
        <taxon>Metazoa</taxon>
        <taxon>Ecdysozoa</taxon>
        <taxon>Arthropoda</taxon>
        <taxon>Hexapoda</taxon>
        <taxon>Insecta</taxon>
        <taxon>Pterygota</taxon>
        <taxon>Neoptera</taxon>
        <taxon>Paraneoptera</taxon>
        <taxon>Thysanoptera</taxon>
        <taxon>Terebrantia</taxon>
        <taxon>Thripoidea</taxon>
        <taxon>Thripidae</taxon>
        <taxon>Frankliniella</taxon>
    </lineage>
</organism>
<gene>
    <name evidence="1" type="ORF">KUF71_009065</name>
    <name evidence="2" type="ORF">KUF71_009066</name>
</gene>
<evidence type="ECO:0000313" key="2">
    <source>
        <dbReference type="EMBL" id="KAK3931847.1"/>
    </source>
</evidence>
<evidence type="ECO:0000313" key="1">
    <source>
        <dbReference type="EMBL" id="KAK3931846.1"/>
    </source>
</evidence>
<name>A0AAE1I1K6_9NEOP</name>
<dbReference type="AlphaFoldDB" id="A0AAE1I1K6"/>
<dbReference type="Proteomes" id="UP001219518">
    <property type="component" value="Unassembled WGS sequence"/>
</dbReference>
<accession>A0AAE1I1K6</accession>
<reference evidence="2" key="2">
    <citation type="journal article" date="2023" name="BMC Genomics">
        <title>Pest status, molecular evolution, and epigenetic factors derived from the genome assembly of Frankliniella fusca, a thysanopteran phytovirus vector.</title>
        <authorList>
            <person name="Catto M.A."/>
            <person name="Labadie P.E."/>
            <person name="Jacobson A.L."/>
            <person name="Kennedy G.G."/>
            <person name="Srinivasan R."/>
            <person name="Hunt B.G."/>
        </authorList>
    </citation>
    <scope>NUCLEOTIDE SEQUENCE</scope>
    <source>
        <strain evidence="2">PL_HMW_Pooled</strain>
    </source>
</reference>
<proteinExistence type="predicted"/>
<keyword evidence="3" id="KW-1185">Reference proteome</keyword>
<sequence length="58" mass="6445">MYRWRACARALSGWTENVLEASAPPQWFWFRSGTVSGSAQVGALAPIKRVATPRPRAQ</sequence>
<comment type="caution">
    <text evidence="2">The sequence shown here is derived from an EMBL/GenBank/DDBJ whole genome shotgun (WGS) entry which is preliminary data.</text>
</comment>
<protein>
    <submittedName>
        <fullName evidence="2">Molybdopterin molybdenumtransferase 1</fullName>
    </submittedName>
</protein>
<dbReference type="EMBL" id="JAHWGI010001430">
    <property type="protein sequence ID" value="KAK3931846.1"/>
    <property type="molecule type" value="Genomic_DNA"/>
</dbReference>
<reference evidence="2" key="1">
    <citation type="submission" date="2021-07" db="EMBL/GenBank/DDBJ databases">
        <authorList>
            <person name="Catto M.A."/>
            <person name="Jacobson A."/>
            <person name="Kennedy G."/>
            <person name="Labadie P."/>
            <person name="Hunt B.G."/>
            <person name="Srinivasan R."/>
        </authorList>
    </citation>
    <scope>NUCLEOTIDE SEQUENCE</scope>
    <source>
        <strain evidence="2">PL_HMW_Pooled</strain>
        <tissue evidence="2">Head</tissue>
    </source>
</reference>